<comment type="function">
    <text evidence="6">Sigma factors are initiation factors that promote the attachment of RNA polymerase to specific initiation sites and are then released. This sigma factor is the master transcriptional regulator of the stationary phase and the general stress response.</text>
</comment>
<evidence type="ECO:0000313" key="12">
    <source>
        <dbReference type="Proteomes" id="UP001139447"/>
    </source>
</evidence>
<evidence type="ECO:0000259" key="10">
    <source>
        <dbReference type="Pfam" id="PF04545"/>
    </source>
</evidence>
<dbReference type="HAMAP" id="MF_00959">
    <property type="entry name" value="Sigma70_RpoS"/>
    <property type="match status" value="1"/>
</dbReference>
<evidence type="ECO:0000259" key="8">
    <source>
        <dbReference type="Pfam" id="PF00140"/>
    </source>
</evidence>
<dbReference type="SUPFAM" id="SSF88659">
    <property type="entry name" value="Sigma3 and sigma4 domains of RNA polymerase sigma factors"/>
    <property type="match status" value="1"/>
</dbReference>
<evidence type="ECO:0000256" key="3">
    <source>
        <dbReference type="ARBA" id="ARBA00023082"/>
    </source>
</evidence>
<evidence type="ECO:0000256" key="6">
    <source>
        <dbReference type="HAMAP-Rule" id="MF_00959"/>
    </source>
</evidence>
<sequence length="341" mass="37870">MKKRDGHRPPLAVPDALDGVSLNGKAPEARDGPADGAADFTAHELPRAGAPELAGESSDTLTLYLRDVRRTELFSAEQEFEVATRARNGDFAARQSMIEHNLRLVVSIAKGYLGRGVPLSDLIEEGNLGLMHATTKFEPERGFRFSTYATWWIRQAVERAVMNQGRVIRLPVHVVRELQQVLRARRMLENDSAFAATRPDGVRVDDVASLLGRDVHEVAELLAMAETPRSLDATLTGAGKADDEHTLADTMADELAVDPTGVTHSHEVERLLNGWIDALSHREKEVLEGRFGLHDREPETLEVLSDRLGLTRERVRQIQNEALLKLKRHLTRNGISKEALL</sequence>
<comment type="similarity">
    <text evidence="6">Belongs to the sigma-70 factor family. RpoS subfamily.</text>
</comment>
<name>A0A9X2AR38_9BURK</name>
<dbReference type="GO" id="GO:0016987">
    <property type="term" value="F:sigma factor activity"/>
    <property type="evidence" value="ECO:0007669"/>
    <property type="project" value="UniProtKB-UniRule"/>
</dbReference>
<dbReference type="Pfam" id="PF04542">
    <property type="entry name" value="Sigma70_r2"/>
    <property type="match status" value="1"/>
</dbReference>
<feature type="short sequence motif" description="Interaction with polymerase core subunit RpoC" evidence="6">
    <location>
        <begin position="121"/>
        <end position="124"/>
    </location>
</feature>
<dbReference type="InterPro" id="IPR013324">
    <property type="entry name" value="RNA_pol_sigma_r3/r4-like"/>
</dbReference>
<accession>A0A9X2AR38</accession>
<keyword evidence="12" id="KW-1185">Reference proteome</keyword>
<gene>
    <name evidence="6" type="primary">rpoS</name>
    <name evidence="11" type="ORF">MMF98_11370</name>
</gene>
<comment type="caution">
    <text evidence="11">The sequence shown here is derived from an EMBL/GenBank/DDBJ whole genome shotgun (WGS) entry which is preliminary data.</text>
</comment>
<feature type="region of interest" description="Sigma-70 factor domain-2" evidence="6">
    <location>
        <begin position="97"/>
        <end position="167"/>
    </location>
</feature>
<dbReference type="Gene3D" id="1.10.601.10">
    <property type="entry name" value="RNA Polymerase Primary Sigma Factor"/>
    <property type="match status" value="1"/>
</dbReference>
<dbReference type="InterPro" id="IPR007627">
    <property type="entry name" value="RNA_pol_sigma70_r2"/>
</dbReference>
<keyword evidence="4 6" id="KW-0238">DNA-binding</keyword>
<protein>
    <recommendedName>
        <fullName evidence="6">RNA polymerase sigma factor RpoS</fullName>
    </recommendedName>
    <alternativeName>
        <fullName evidence="6">Sigma S</fullName>
    </alternativeName>
    <alternativeName>
        <fullName evidence="6">Sigma-38</fullName>
    </alternativeName>
</protein>
<dbReference type="NCBIfam" id="TIGR02937">
    <property type="entry name" value="sigma70-ECF"/>
    <property type="match status" value="1"/>
</dbReference>
<dbReference type="InterPro" id="IPR013325">
    <property type="entry name" value="RNA_pol_sigma_r2"/>
</dbReference>
<evidence type="ECO:0000256" key="2">
    <source>
        <dbReference type="ARBA" id="ARBA00023015"/>
    </source>
</evidence>
<proteinExistence type="inferred from homology"/>
<evidence type="ECO:0000313" key="11">
    <source>
        <dbReference type="EMBL" id="MCJ0763806.1"/>
    </source>
</evidence>
<dbReference type="InterPro" id="IPR000943">
    <property type="entry name" value="RNA_pol_sigma70"/>
</dbReference>
<evidence type="ECO:0000259" key="9">
    <source>
        <dbReference type="Pfam" id="PF04542"/>
    </source>
</evidence>
<dbReference type="PRINTS" id="PR00046">
    <property type="entry name" value="SIGMA70FCT"/>
</dbReference>
<dbReference type="InterPro" id="IPR009042">
    <property type="entry name" value="RNA_pol_sigma70_r1_2"/>
</dbReference>
<feature type="DNA-binding region" description="H-T-H motif" evidence="6">
    <location>
        <begin position="301"/>
        <end position="320"/>
    </location>
</feature>
<evidence type="ECO:0000256" key="5">
    <source>
        <dbReference type="ARBA" id="ARBA00023163"/>
    </source>
</evidence>
<feature type="domain" description="RNA polymerase sigma-70 region 2" evidence="9">
    <location>
        <begin position="97"/>
        <end position="166"/>
    </location>
</feature>
<feature type="domain" description="RNA polymerase sigma-70 region 4" evidence="10">
    <location>
        <begin position="275"/>
        <end position="327"/>
    </location>
</feature>
<comment type="caution">
    <text evidence="6">Lacks conserved residue(s) required for the propagation of feature annotation.</text>
</comment>
<evidence type="ECO:0000256" key="7">
    <source>
        <dbReference type="SAM" id="MobiDB-lite"/>
    </source>
</evidence>
<dbReference type="CDD" id="cd06171">
    <property type="entry name" value="Sigma70_r4"/>
    <property type="match status" value="1"/>
</dbReference>
<dbReference type="PANTHER" id="PTHR30603:SF67">
    <property type="entry name" value="RNA POLYMERASE SIGMA FACTOR RPOS"/>
    <property type="match status" value="1"/>
</dbReference>
<dbReference type="GO" id="GO:0005737">
    <property type="term" value="C:cytoplasm"/>
    <property type="evidence" value="ECO:0007669"/>
    <property type="project" value="UniProtKB-SubCell"/>
</dbReference>
<feature type="region of interest" description="Disordered" evidence="7">
    <location>
        <begin position="1"/>
        <end position="39"/>
    </location>
</feature>
<dbReference type="RefSeq" id="WP_243306383.1">
    <property type="nucleotide sequence ID" value="NZ_JALGBI010000001.1"/>
</dbReference>
<dbReference type="PANTHER" id="PTHR30603">
    <property type="entry name" value="RNA POLYMERASE SIGMA FACTOR RPO"/>
    <property type="match status" value="1"/>
</dbReference>
<feature type="region of interest" description="Sigma-70 factor domain-4" evidence="6">
    <location>
        <begin position="275"/>
        <end position="328"/>
    </location>
</feature>
<feature type="region of interest" description="Sigma-70 factor domain-1" evidence="6">
    <location>
        <begin position="59"/>
        <end position="92"/>
    </location>
</feature>
<dbReference type="EMBL" id="JALGBI010000001">
    <property type="protein sequence ID" value="MCJ0763806.1"/>
    <property type="molecule type" value="Genomic_DNA"/>
</dbReference>
<organism evidence="11 12">
    <name type="scientific">Variovorax terrae</name>
    <dbReference type="NCBI Taxonomy" id="2923278"/>
    <lineage>
        <taxon>Bacteria</taxon>
        <taxon>Pseudomonadati</taxon>
        <taxon>Pseudomonadota</taxon>
        <taxon>Betaproteobacteria</taxon>
        <taxon>Burkholderiales</taxon>
        <taxon>Comamonadaceae</taxon>
        <taxon>Variovorax</taxon>
    </lineage>
</organism>
<dbReference type="SUPFAM" id="SSF88946">
    <property type="entry name" value="Sigma2 domain of RNA polymerase sigma factors"/>
    <property type="match status" value="1"/>
</dbReference>
<feature type="domain" description="RNA polymerase sigma-70 region 1.2" evidence="8">
    <location>
        <begin position="59"/>
        <end position="92"/>
    </location>
</feature>
<keyword evidence="2 6" id="KW-0805">Transcription regulation</keyword>
<comment type="subcellular location">
    <subcellularLocation>
        <location evidence="6">Cytoplasm</location>
    </subcellularLocation>
</comment>
<reference evidence="11" key="1">
    <citation type="submission" date="2022-03" db="EMBL/GenBank/DDBJ databases">
        <authorList>
            <person name="Woo C.Y."/>
        </authorList>
    </citation>
    <scope>NUCLEOTIDE SEQUENCE</scope>
    <source>
        <strain evidence="11">CYS-02</strain>
    </source>
</reference>
<dbReference type="Gene3D" id="1.10.10.10">
    <property type="entry name" value="Winged helix-like DNA-binding domain superfamily/Winged helix DNA-binding domain"/>
    <property type="match status" value="2"/>
</dbReference>
<evidence type="ECO:0000256" key="4">
    <source>
        <dbReference type="ARBA" id="ARBA00023125"/>
    </source>
</evidence>
<dbReference type="Pfam" id="PF04545">
    <property type="entry name" value="Sigma70_r4"/>
    <property type="match status" value="1"/>
</dbReference>
<evidence type="ECO:0000256" key="1">
    <source>
        <dbReference type="ARBA" id="ARBA00022490"/>
    </source>
</evidence>
<dbReference type="InterPro" id="IPR012761">
    <property type="entry name" value="RNA_pol_sigma_RpoS"/>
</dbReference>
<dbReference type="Pfam" id="PF00140">
    <property type="entry name" value="Sigma70_r1_2"/>
    <property type="match status" value="1"/>
</dbReference>
<dbReference type="InterPro" id="IPR007630">
    <property type="entry name" value="RNA_pol_sigma70_r4"/>
</dbReference>
<dbReference type="InterPro" id="IPR014284">
    <property type="entry name" value="RNA_pol_sigma-70_dom"/>
</dbReference>
<keyword evidence="5 6" id="KW-0804">Transcription</keyword>
<dbReference type="InterPro" id="IPR050239">
    <property type="entry name" value="Sigma-70_RNA_pol_init_factors"/>
</dbReference>
<keyword evidence="3 6" id="KW-0731">Sigma factor</keyword>
<dbReference type="InterPro" id="IPR036388">
    <property type="entry name" value="WH-like_DNA-bd_sf"/>
</dbReference>
<dbReference type="AlphaFoldDB" id="A0A9X2AR38"/>
<keyword evidence="1 6" id="KW-0963">Cytoplasm</keyword>
<dbReference type="GO" id="GO:0006352">
    <property type="term" value="P:DNA-templated transcription initiation"/>
    <property type="evidence" value="ECO:0007669"/>
    <property type="project" value="UniProtKB-UniRule"/>
</dbReference>
<comment type="subunit">
    <text evidence="6">Interacts with the RNA polymerase core enzyme.</text>
</comment>
<dbReference type="GO" id="GO:0003677">
    <property type="term" value="F:DNA binding"/>
    <property type="evidence" value="ECO:0007669"/>
    <property type="project" value="UniProtKB-UniRule"/>
</dbReference>
<dbReference type="Proteomes" id="UP001139447">
    <property type="component" value="Unassembled WGS sequence"/>
</dbReference>